<dbReference type="RefSeq" id="WP_107012396.1">
    <property type="nucleotide sequence ID" value="NZ_CP028136.1"/>
</dbReference>
<protein>
    <submittedName>
        <fullName evidence="2">Exo-poly-alpha-D-galacturonosidase</fullName>
    </submittedName>
</protein>
<evidence type="ECO:0000313" key="2">
    <source>
        <dbReference type="EMBL" id="AVR45619.1"/>
    </source>
</evidence>
<dbReference type="InterPro" id="IPR051801">
    <property type="entry name" value="GH28_Enzymes"/>
</dbReference>
<dbReference type="Gene3D" id="2.160.20.10">
    <property type="entry name" value="Single-stranded right-handed beta-helix, Pectin lyase-like"/>
    <property type="match status" value="1"/>
</dbReference>
<reference evidence="3" key="1">
    <citation type="submission" date="2018-03" db="EMBL/GenBank/DDBJ databases">
        <title>Gramella fulva sp. nov., isolated from a dry surface of tidal flat.</title>
        <authorList>
            <person name="Hwang S.H."/>
            <person name="Hwang W.M."/>
            <person name="Kang K."/>
            <person name="Ahn T.-Y."/>
        </authorList>
    </citation>
    <scope>NUCLEOTIDE SEQUENCE [LARGE SCALE GENOMIC DNA]</scope>
    <source>
        <strain evidence="3">SH35</strain>
    </source>
</reference>
<dbReference type="InterPro" id="IPR011050">
    <property type="entry name" value="Pectin_lyase_fold/virulence"/>
</dbReference>
<organism evidence="2 3">
    <name type="scientific">Christiangramia fulva</name>
    <dbReference type="NCBI Taxonomy" id="2126553"/>
    <lineage>
        <taxon>Bacteria</taxon>
        <taxon>Pseudomonadati</taxon>
        <taxon>Bacteroidota</taxon>
        <taxon>Flavobacteriia</taxon>
        <taxon>Flavobacteriales</taxon>
        <taxon>Flavobacteriaceae</taxon>
        <taxon>Christiangramia</taxon>
    </lineage>
</organism>
<dbReference type="InterPro" id="IPR006626">
    <property type="entry name" value="PbH1"/>
</dbReference>
<name>A0A2R3Z5T6_9FLAO</name>
<dbReference type="Pfam" id="PF12708">
    <property type="entry name" value="Pect-lyase_RHGA_epim"/>
    <property type="match status" value="1"/>
</dbReference>
<dbReference type="KEGG" id="grs:C7S20_10280"/>
<accession>A0A2R3Z5T6</accession>
<proteinExistence type="predicted"/>
<dbReference type="InterPro" id="IPR012334">
    <property type="entry name" value="Pectin_lyas_fold"/>
</dbReference>
<dbReference type="EMBL" id="CP028136">
    <property type="protein sequence ID" value="AVR45619.1"/>
    <property type="molecule type" value="Genomic_DNA"/>
</dbReference>
<feature type="domain" description="Rhamnogalacturonase A/B/Epimerase-like pectate lyase" evidence="1">
    <location>
        <begin position="32"/>
        <end position="242"/>
    </location>
</feature>
<dbReference type="SUPFAM" id="SSF51126">
    <property type="entry name" value="Pectin lyase-like"/>
    <property type="match status" value="1"/>
</dbReference>
<dbReference type="OrthoDB" id="9795222at2"/>
<dbReference type="AlphaFoldDB" id="A0A2R3Z5T6"/>
<keyword evidence="3" id="KW-1185">Reference proteome</keyword>
<gene>
    <name evidence="2" type="ORF">C7S20_10280</name>
</gene>
<dbReference type="SMART" id="SM00710">
    <property type="entry name" value="PbH1"/>
    <property type="match status" value="6"/>
</dbReference>
<dbReference type="PANTHER" id="PTHR31339">
    <property type="entry name" value="PECTIN LYASE-RELATED"/>
    <property type="match status" value="1"/>
</dbReference>
<sequence length="532" mass="58349">MKRVNKFKKSAFSIISIFLIVISGFANSPSYYNIRDFGATGNGKVLDTNAINNAIEAAAEAGGGTIFFPAGTYLSYSIRLQSNIHLYLSAGAILKAAGKNDGGRYDPPGEGAGNNYQDFGHSYWKNSLIWGIGLNNISISGTGIILGENLSRGFYAYQKWDEKGIPAGHLMWEGGGNKTIALKLCTNVVFKDFTVIKGGHFGILATGVDNFTIDNLKIDTNRDGIDIDACRNVRISNCTVNSPNDDAIVLKSSFALGFPQATENVTITNCQVSGYDVGTLIDGTFQTKEGHLVPDQEGPTGRIKFGTESNGGFKNISISNCVFEHSRGLALETVDGGLLEDVTISNITMRDLTNSPFFLRLAGRMRGPENTPIGKLRRINISNINIYNADSHFSSIVSGIPGHYIEDVRFSNINIWYRPLDSAKTQIQELVPEHIKTYPEPAKMGIMPAYGFFVRHAKNIEIHDINIYHLGDEIRPALILDDVKNVELFNVDAQKVENAPVLKIKDSGEIEIEDCDALKDRKIKEIETQDYG</sequence>
<evidence type="ECO:0000313" key="3">
    <source>
        <dbReference type="Proteomes" id="UP000241507"/>
    </source>
</evidence>
<dbReference type="PANTHER" id="PTHR31339:SF9">
    <property type="entry name" value="PLASMIN AND FIBRONECTIN-BINDING PROTEIN A"/>
    <property type="match status" value="1"/>
</dbReference>
<dbReference type="Proteomes" id="UP000241507">
    <property type="component" value="Chromosome"/>
</dbReference>
<evidence type="ECO:0000259" key="1">
    <source>
        <dbReference type="Pfam" id="PF12708"/>
    </source>
</evidence>
<dbReference type="InterPro" id="IPR024535">
    <property type="entry name" value="RHGA/B-epi-like_pectate_lyase"/>
</dbReference>